<reference evidence="1 2" key="1">
    <citation type="submission" date="2018-10" db="EMBL/GenBank/DDBJ databases">
        <title>Genomic Encyclopedia of Archaeal and Bacterial Type Strains, Phase II (KMG-II): from individual species to whole genera.</title>
        <authorList>
            <person name="Goeker M."/>
        </authorList>
    </citation>
    <scope>NUCLEOTIDE SEQUENCE [LARGE SCALE GENOMIC DNA]</scope>
    <source>
        <strain evidence="1 2">DSM 19727</strain>
    </source>
</reference>
<accession>A0A3L9ZX39</accession>
<dbReference type="Proteomes" id="UP000280368">
    <property type="component" value="Unassembled WGS sequence"/>
</dbReference>
<name>A0A3L9ZX39_9FLAO</name>
<dbReference type="RefSeq" id="WP_121924702.1">
    <property type="nucleotide sequence ID" value="NZ_CBCSGA010000001.1"/>
</dbReference>
<sequence>MKKIALLLVLITTLVGCSLDNGDRDTYTYSVLPIETYELPAAFKLGQAYTIKLSYQKPSACHIYQGIYYGKELNKRTIAIQAAVKDNQSCTSEVPPISEASFNFTATATDSYIFKIYKGKGADDKDLFEEVEIPVIQ</sequence>
<protein>
    <recommendedName>
        <fullName evidence="3">Lipoprotein</fullName>
    </recommendedName>
</protein>
<dbReference type="AlphaFoldDB" id="A0A3L9ZX39"/>
<dbReference type="OrthoDB" id="893802at2"/>
<comment type="caution">
    <text evidence="1">The sequence shown here is derived from an EMBL/GenBank/DDBJ whole genome shotgun (WGS) entry which is preliminary data.</text>
</comment>
<organism evidence="1 2">
    <name type="scientific">Flavobacterium weaverense</name>
    <dbReference type="NCBI Taxonomy" id="271156"/>
    <lineage>
        <taxon>Bacteria</taxon>
        <taxon>Pseudomonadati</taxon>
        <taxon>Bacteroidota</taxon>
        <taxon>Flavobacteriia</taxon>
        <taxon>Flavobacteriales</taxon>
        <taxon>Flavobacteriaceae</taxon>
        <taxon>Flavobacterium</taxon>
    </lineage>
</organism>
<evidence type="ECO:0000313" key="1">
    <source>
        <dbReference type="EMBL" id="RMA76996.1"/>
    </source>
</evidence>
<gene>
    <name evidence="1" type="ORF">BC961_0977</name>
</gene>
<evidence type="ECO:0008006" key="3">
    <source>
        <dbReference type="Google" id="ProtNLM"/>
    </source>
</evidence>
<dbReference type="EMBL" id="REFH01000008">
    <property type="protein sequence ID" value="RMA76996.1"/>
    <property type="molecule type" value="Genomic_DNA"/>
</dbReference>
<proteinExistence type="predicted"/>
<evidence type="ECO:0000313" key="2">
    <source>
        <dbReference type="Proteomes" id="UP000280368"/>
    </source>
</evidence>
<dbReference type="Gene3D" id="2.60.120.260">
    <property type="entry name" value="Galactose-binding domain-like"/>
    <property type="match status" value="1"/>
</dbReference>
<keyword evidence="2" id="KW-1185">Reference proteome</keyword>
<dbReference type="PROSITE" id="PS51257">
    <property type="entry name" value="PROKAR_LIPOPROTEIN"/>
    <property type="match status" value="1"/>
</dbReference>